<evidence type="ECO:0000313" key="1">
    <source>
        <dbReference type="EMBL" id="KAK1146893.1"/>
    </source>
</evidence>
<gene>
    <name evidence="1" type="ORF">N8T08_002219</name>
</gene>
<protein>
    <submittedName>
        <fullName evidence="1">Uncharacterized protein</fullName>
    </submittedName>
</protein>
<dbReference type="EMBL" id="JAOPJF010000014">
    <property type="protein sequence ID" value="KAK1146893.1"/>
    <property type="molecule type" value="Genomic_DNA"/>
</dbReference>
<accession>A0ACC3B928</accession>
<dbReference type="Proteomes" id="UP001177260">
    <property type="component" value="Unassembled WGS sequence"/>
</dbReference>
<proteinExistence type="predicted"/>
<organism evidence="1 2">
    <name type="scientific">Aspergillus melleus</name>
    <dbReference type="NCBI Taxonomy" id="138277"/>
    <lineage>
        <taxon>Eukaryota</taxon>
        <taxon>Fungi</taxon>
        <taxon>Dikarya</taxon>
        <taxon>Ascomycota</taxon>
        <taxon>Pezizomycotina</taxon>
        <taxon>Eurotiomycetes</taxon>
        <taxon>Eurotiomycetidae</taxon>
        <taxon>Eurotiales</taxon>
        <taxon>Aspergillaceae</taxon>
        <taxon>Aspergillus</taxon>
        <taxon>Aspergillus subgen. Circumdati</taxon>
    </lineage>
</organism>
<evidence type="ECO:0000313" key="2">
    <source>
        <dbReference type="Proteomes" id="UP001177260"/>
    </source>
</evidence>
<keyword evidence="2" id="KW-1185">Reference proteome</keyword>
<comment type="caution">
    <text evidence="1">The sequence shown here is derived from an EMBL/GenBank/DDBJ whole genome shotgun (WGS) entry which is preliminary data.</text>
</comment>
<reference evidence="1 2" key="1">
    <citation type="journal article" date="2023" name="ACS Omega">
        <title>Identification of the Neoaspergillic Acid Biosynthesis Gene Cluster by Establishing an In Vitro CRISPR-Ribonucleoprotein Genetic System in Aspergillus melleus.</title>
        <authorList>
            <person name="Yuan B."/>
            <person name="Grau M.F."/>
            <person name="Murata R.M."/>
            <person name="Torok T."/>
            <person name="Venkateswaran K."/>
            <person name="Stajich J.E."/>
            <person name="Wang C.C.C."/>
        </authorList>
    </citation>
    <scope>NUCLEOTIDE SEQUENCE [LARGE SCALE GENOMIC DNA]</scope>
    <source>
        <strain evidence="1 2">IMV 1140</strain>
    </source>
</reference>
<sequence>MLFFTQRKALLALALVSLPYLTSSHPTENPSDLSLHCTTGDVDCFNGIIPSPDGEKPVILEARGGKAKVGKPPAKNPPAGSPPNKNPPAKDPPASQTGKPAGNDPLGTGQGVGTIESMDSYLAKGEKRIKNLQSAIERKSQDTEIKPINEMPEKDKTNFYTIFADMFTLVDNYVIEPEPGQKVSKYPEVVSLVKTADVGFEINERSPITEYTVRASGTKGDIINAGAYSMDGTFIIANIAFKDNDKTPKQSKNHVPNNEMTWQAFAKVAKKKANKLQGMILRDIQNKGTWEILRQGYASRNIPLTQHATWELESKDPETVKWFKRLVGCDNIGGKLLTMANHHNAIGSKQIKKITTYPRQIGPDTKGKLTMVLTLG</sequence>
<name>A0ACC3B928_9EURO</name>